<dbReference type="Proteomes" id="UP000231569">
    <property type="component" value="Unassembled WGS sequence"/>
</dbReference>
<reference evidence="2" key="1">
    <citation type="submission" date="2017-09" db="EMBL/GenBank/DDBJ databases">
        <title>Depth-based differentiation of microbial function through sediment-hosted aquifers and enrichment of novel symbionts in the deep terrestrial subsurface.</title>
        <authorList>
            <person name="Probst A.J."/>
            <person name="Ladd B."/>
            <person name="Jarett J.K."/>
            <person name="Geller-Mcgrath D.E."/>
            <person name="Sieber C.M.K."/>
            <person name="Emerson J.B."/>
            <person name="Anantharaman K."/>
            <person name="Thomas B.C."/>
            <person name="Malmstrom R."/>
            <person name="Stieglmeier M."/>
            <person name="Klingl A."/>
            <person name="Woyke T."/>
            <person name="Ryan C.M."/>
            <person name="Banfield J.F."/>
        </authorList>
    </citation>
    <scope>NUCLEOTIDE SEQUENCE [LARGE SCALE GENOMIC DNA]</scope>
</reference>
<protein>
    <submittedName>
        <fullName evidence="1">Uncharacterized protein</fullName>
    </submittedName>
</protein>
<name>A0A2M8KTX7_9BACT</name>
<evidence type="ECO:0000313" key="1">
    <source>
        <dbReference type="EMBL" id="PJE63392.1"/>
    </source>
</evidence>
<gene>
    <name evidence="1" type="ORF">COU89_03610</name>
</gene>
<sequence>MNIFLLGSNPISDILALATRITQRGHEVVNAKLIGRLLRDKEAIPASVVFEAQLHELKRSDLVVFFGDTMSTTDSFLLGYAAGEKMKKKLVVLHSSLAGVTFSQVYVRAGKTVDGAMRTLSLYGV</sequence>
<comment type="caution">
    <text evidence="1">The sequence shown here is derived from an EMBL/GenBank/DDBJ whole genome shotgun (WGS) entry which is preliminary data.</text>
</comment>
<accession>A0A2M8KTX7</accession>
<dbReference type="EMBL" id="PFEE01000074">
    <property type="protein sequence ID" value="PJE63392.1"/>
    <property type="molecule type" value="Genomic_DNA"/>
</dbReference>
<organism evidence="1 2">
    <name type="scientific">Candidatus Roizmanbacteria bacterium CG10_big_fil_rev_8_21_14_0_10_45_7</name>
    <dbReference type="NCBI Taxonomy" id="1974854"/>
    <lineage>
        <taxon>Bacteria</taxon>
        <taxon>Candidatus Roizmaniibacteriota</taxon>
    </lineage>
</organism>
<proteinExistence type="predicted"/>
<evidence type="ECO:0000313" key="2">
    <source>
        <dbReference type="Proteomes" id="UP000231569"/>
    </source>
</evidence>
<dbReference type="AlphaFoldDB" id="A0A2M8KTX7"/>